<evidence type="ECO:0000256" key="2">
    <source>
        <dbReference type="SAM" id="MobiDB-lite"/>
    </source>
</evidence>
<feature type="region of interest" description="Disordered" evidence="2">
    <location>
        <begin position="1"/>
        <end position="30"/>
    </location>
</feature>
<reference evidence="4 5" key="1">
    <citation type="submission" date="2014-04" db="EMBL/GenBank/DDBJ databases">
        <authorList>
            <consortium name="DOE Joint Genome Institute"/>
            <person name="Kuo A."/>
            <person name="Gay G."/>
            <person name="Dore J."/>
            <person name="Kohler A."/>
            <person name="Nagy L.G."/>
            <person name="Floudas D."/>
            <person name="Copeland A."/>
            <person name="Barry K.W."/>
            <person name="Cichocki N."/>
            <person name="Veneault-Fourrey C."/>
            <person name="LaButti K."/>
            <person name="Lindquist E.A."/>
            <person name="Lipzen A."/>
            <person name="Lundell T."/>
            <person name="Morin E."/>
            <person name="Murat C."/>
            <person name="Sun H."/>
            <person name="Tunlid A."/>
            <person name="Henrissat B."/>
            <person name="Grigoriev I.V."/>
            <person name="Hibbett D.S."/>
            <person name="Martin F."/>
            <person name="Nordberg H.P."/>
            <person name="Cantor M.N."/>
            <person name="Hua S.X."/>
        </authorList>
    </citation>
    <scope>NUCLEOTIDE SEQUENCE [LARGE SCALE GENOMIC DNA]</scope>
    <source>
        <strain evidence="5">h7</strain>
    </source>
</reference>
<organism evidence="4 5">
    <name type="scientific">Hebeloma cylindrosporum</name>
    <dbReference type="NCBI Taxonomy" id="76867"/>
    <lineage>
        <taxon>Eukaryota</taxon>
        <taxon>Fungi</taxon>
        <taxon>Dikarya</taxon>
        <taxon>Basidiomycota</taxon>
        <taxon>Agaricomycotina</taxon>
        <taxon>Agaricomycetes</taxon>
        <taxon>Agaricomycetidae</taxon>
        <taxon>Agaricales</taxon>
        <taxon>Agaricineae</taxon>
        <taxon>Hymenogastraceae</taxon>
        <taxon>Hebeloma</taxon>
    </lineage>
</organism>
<dbReference type="InterPro" id="IPR012965">
    <property type="entry name" value="Msb1/Mug8_dom"/>
</dbReference>
<reference evidence="5" key="2">
    <citation type="submission" date="2015-01" db="EMBL/GenBank/DDBJ databases">
        <title>Evolutionary Origins and Diversification of the Mycorrhizal Mutualists.</title>
        <authorList>
            <consortium name="DOE Joint Genome Institute"/>
            <consortium name="Mycorrhizal Genomics Consortium"/>
            <person name="Kohler A."/>
            <person name="Kuo A."/>
            <person name="Nagy L.G."/>
            <person name="Floudas D."/>
            <person name="Copeland A."/>
            <person name="Barry K.W."/>
            <person name="Cichocki N."/>
            <person name="Veneault-Fourrey C."/>
            <person name="LaButti K."/>
            <person name="Lindquist E.A."/>
            <person name="Lipzen A."/>
            <person name="Lundell T."/>
            <person name="Morin E."/>
            <person name="Murat C."/>
            <person name="Riley R."/>
            <person name="Ohm R."/>
            <person name="Sun H."/>
            <person name="Tunlid A."/>
            <person name="Henrissat B."/>
            <person name="Grigoriev I.V."/>
            <person name="Hibbett D.S."/>
            <person name="Martin F."/>
        </authorList>
    </citation>
    <scope>NUCLEOTIDE SEQUENCE [LARGE SCALE GENOMIC DNA]</scope>
    <source>
        <strain evidence="5">h7</strain>
    </source>
</reference>
<gene>
    <name evidence="4" type="ORF">M413DRAFT_256107</name>
</gene>
<dbReference type="STRING" id="686832.A0A0C2XJ02"/>
<dbReference type="SUPFAM" id="SSF48350">
    <property type="entry name" value="GTPase activation domain, GAP"/>
    <property type="match status" value="1"/>
</dbReference>
<name>A0A0C2XJ02_HEBCY</name>
<dbReference type="PANTHER" id="PTHR28093:SF1">
    <property type="entry name" value="MORPHOGENESIS-RELATED PROTEIN MSB1"/>
    <property type="match status" value="1"/>
</dbReference>
<dbReference type="OrthoDB" id="3362494at2759"/>
<feature type="region of interest" description="Disordered" evidence="2">
    <location>
        <begin position="2355"/>
        <end position="2388"/>
    </location>
</feature>
<dbReference type="PANTHER" id="PTHR28093">
    <property type="entry name" value="MORPHOGENESIS-RELATED PROTEIN MSB1"/>
    <property type="match status" value="1"/>
</dbReference>
<dbReference type="Pfam" id="PF08101">
    <property type="entry name" value="Msb1-Mug8_dom"/>
    <property type="match status" value="1"/>
</dbReference>
<proteinExistence type="predicted"/>
<sequence length="2568" mass="274341">MHSFLSKVFGRKKDDKETSPTTLAPGELLDGRFEAVSPNVSPSANHFLELDSKANGHSKEKDNTFTFFREKSRPASPQLTKKLDILPHLSLNFSDFKERPNDPDLEVEALLTDAVIGQRRLNPLEALVLIRACSQAIIARGLETLGVMHPHWYSSSPEIQRRLISHFLNSLAPQSAISPLSPTLSSPISSFESEVHFTRDPHDIATVLRWGLRHLQLEGDSFGTDDGWYKAFLDAESAAEYPPKAFSEKLAPNLPPAHLELLIATLEIFSSLAAHSEANSTNGSKLSKIFGLWLLTARRVEDKDDWQSFYSRWERTGRMLEHLFLARIRDESADQRMPIRLLELVRKYPYTQGLSSPTTDLQLLPRPRFTTSLYDALFVRVEFEYPTESRKPKLKIHPLNLLADAFSASVDSAEYAELWATITAASKDGSDPSPLSNIFADETIRFLSLVSDGKGKEKVAKSPTFSILPLSPPTSPVKRSFSTGDEPSTSTAAVELVHNKSATDPVSATPISPLAIGSDWAQFSSSGFLDSSPAIVPLVSTLFDTDIEKTVPPDPPVQILSRKSSRRAKRKSIDVSRTVPIPDGFATEISSAGVVASTEGEESGPNVKATKLEIIQFDEAFIDFWSDSLLDPITSKWPTFIICKFKSTLVPKLTYGVAEEGKPQKTLNWLILEQVYTVKPPPPPPPLAPLTVDAELTEAARPSSPTASTSGKKRWFWSVSRTPSSSSATSTGEKSRKKTPKISEMGELIEEEGKKPPSSPTKSRISLDFGRKSVDQKIKSVDQGKKSLDQKKSVVQPAAIEASTTSTAAVVAAAAVVATGAAVLAAVPEDRPVQEEEQVEGQQGVPVTDADVKVSALDATTASHAELLSEPIPISTTEVATSDPVANEEIAKLEPVSSPIPFKAGDVAPVIEEEKIVEGESAKELEIIPAAIKEEEAGEADATKEEAVEVGTVPAANEEIQEGEAGKEVEIVPAAFKDEEIGDADVTKEEAVEVKEEVVEEKEEVVEEKEEVVEVKEEVLEVGIVPAIEGEKVGESEATKEEVDEKIEEAEVVKEVEIVPAAVEEEHVREGGATTEEVEDIPAAIGEKAIDAEIPKEELVADVPPSVPVVEAEISVEPEFVKEGIPAAEFVAPPIVEAEEEHVVEAVAPVVEEEKAVEVEPIQEEVSIPEATVQPPAPAVEVSSAVEEATILEQHSLEETKADASIVAAEEIVETGAEPLPVIQPPVAVVDNLPVTEPEALESAKVDEISGGTEDTKVDTEGAPIVEEIAEPVSVPADSASEDVVVVEQEETTQSALPVTEIIVAAVEEETSPAPEHIQEVSAVPLAEVDPEENAGATISANTEIDVDEENISLEGFSVVPAPEPATSSEAWEEVLAVSESEHAIPVDEHVEQVPVVPVPELTASDEEGVLVTESEHAVEIAEEKAEEAVGLIEPEIVSGQSTDELAEAKEEDVAEQMKVEVVEEDIGEVVAKEVEAGTVDELVEETSKEVEDEVDEVDLKVEEEADEIEQKLEGPVVGSVVSPETEETSEPAPILESDPIAVEEEVVTPEHDFLAPQALAEDEAAPASAQGEEVSPPTEEVVSAISTTLGSTGIVQEEDSEVISPKHVEEFAPVPSIEAIALNDEERLDAESGAEPEIIETKPEEPQGVVEGTNTTVPVVETDVGVEDVEVHVVDGNAEEQEMKGEDEVLPPSNGHVETETGVIVGEVEGPVAEVEDNASGEAEADVEVPAEVAEENAEVAGERVEEISTGPMEAATLAVDQNAAEIALETAVEPVGASEEKGEQPLAAVEEETASPPSAPLEEAVTEEAAIDSALCEPTLDLSTSEAAEEVTPQATEGVEEELEEPNAATIKDENGPPLAVPESVEEVEGKVEEVVDEVEAPLDTASEVMEDKDGVPVLQAEEEASVIPAVASGVLLETALEESAVLHEESPTSSSAREPEATNEAEAGPVEHVDRKEEAAIVEGLAPENTSSDPIVPIEEDFAVHIPKQDHEAEEVEKTDVVTLALEETTVPVEAVENVEVTEENTDEHAVIEDEAEPSPTAISEPDLGASSEAVQDNSGDEPVEEQAALIPEHTAEPANDAVEDVVEATEPDVEEPATPTETHEAVVLSESDSLAGPVENVDAVEEVVPSSEDAIIVQPAEALTLAEIEVAPIPVSAHENVEEEQVNGIDQAREAEIAPGQVEPTADQAVEIAQKELEQHPATDRGVIEAGPIIETELVSGPVVASEGADEEVDHRVEEEAVGVDEAESHPRSEASNSAPAIHEENSSLKGIDPTFESKDALDTSAALETLGGAEPVEVLPVVQPIALEPTFAEEDQQAATIIDAVETSKFPSTQEPDTPPTALVAEEITSHDFPNDEDPPILTPSMEADEQTENAPKPSEELLSVDPVSLDSTISTDAPLVGPSEDANPADLDMSPGGVDRAIDTPSALPVANGSVEESSSATQGEHPFVEEEPVDHISTVPIPEALESEPNAHDASSEMESHRDVVDDAVPVLEAEPVLEAPITQVEEFTPLSETSVFVTGPASVPSELSLPEFPLWMETKKRHPFLSRMILKVLLYPYSPT</sequence>
<dbReference type="Proteomes" id="UP000053424">
    <property type="component" value="Unassembled WGS sequence"/>
</dbReference>
<evidence type="ECO:0000256" key="1">
    <source>
        <dbReference type="SAM" id="Coils"/>
    </source>
</evidence>
<accession>A0A0C2XJ02</accession>
<protein>
    <recommendedName>
        <fullName evidence="3">Meiotically up-regulated protein Msb1/Mug8 domain-containing protein</fullName>
    </recommendedName>
</protein>
<dbReference type="Gene3D" id="1.10.555.10">
    <property type="entry name" value="Rho GTPase activation protein"/>
    <property type="match status" value="1"/>
</dbReference>
<evidence type="ECO:0000259" key="3">
    <source>
        <dbReference type="Pfam" id="PF08101"/>
    </source>
</evidence>
<dbReference type="EMBL" id="KN831795">
    <property type="protein sequence ID" value="KIM37798.1"/>
    <property type="molecule type" value="Genomic_DNA"/>
</dbReference>
<keyword evidence="1" id="KW-0175">Coiled coil</keyword>
<feature type="coiled-coil region" evidence="1">
    <location>
        <begin position="984"/>
        <end position="1053"/>
    </location>
</feature>
<feature type="region of interest" description="Disordered" evidence="2">
    <location>
        <begin position="2245"/>
        <end position="2280"/>
    </location>
</feature>
<feature type="compositionally biased region" description="Acidic residues" evidence="2">
    <location>
        <begin position="2085"/>
        <end position="2099"/>
    </location>
</feature>
<evidence type="ECO:0000313" key="4">
    <source>
        <dbReference type="EMBL" id="KIM37798.1"/>
    </source>
</evidence>
<dbReference type="HOGENOM" id="CLU_228057_0_0_1"/>
<dbReference type="InterPro" id="IPR008936">
    <property type="entry name" value="Rho_GTPase_activation_prot"/>
</dbReference>
<feature type="region of interest" description="Disordered" evidence="2">
    <location>
        <begin position="721"/>
        <end position="770"/>
    </location>
</feature>
<feature type="region of interest" description="Disordered" evidence="2">
    <location>
        <begin position="1775"/>
        <end position="1873"/>
    </location>
</feature>
<feature type="domain" description="Meiotically up-regulated protein Msb1/Mug8" evidence="3">
    <location>
        <begin position="128"/>
        <end position="351"/>
    </location>
</feature>
<feature type="region of interest" description="Disordered" evidence="2">
    <location>
        <begin position="1926"/>
        <end position="1978"/>
    </location>
</feature>
<evidence type="ECO:0000313" key="5">
    <source>
        <dbReference type="Proteomes" id="UP000053424"/>
    </source>
</evidence>
<feature type="compositionally biased region" description="Basic and acidic residues" evidence="2">
    <location>
        <begin position="1952"/>
        <end position="1962"/>
    </location>
</feature>
<feature type="region of interest" description="Disordered" evidence="2">
    <location>
        <begin position="2016"/>
        <end position="2121"/>
    </location>
</feature>
<dbReference type="InterPro" id="IPR037508">
    <property type="entry name" value="Msb1/Mug8"/>
</dbReference>
<keyword evidence="5" id="KW-1185">Reference proteome</keyword>
<feature type="compositionally biased region" description="Low complexity" evidence="2">
    <location>
        <begin position="721"/>
        <end position="732"/>
    </location>
</feature>